<reference evidence="3" key="1">
    <citation type="journal article" date="2019" name="Int. J. Syst. Evol. Microbiol.">
        <title>The Global Catalogue of Microorganisms (GCM) 10K type strain sequencing project: providing services to taxonomists for standard genome sequencing and annotation.</title>
        <authorList>
            <consortium name="The Broad Institute Genomics Platform"/>
            <consortium name="The Broad Institute Genome Sequencing Center for Infectious Disease"/>
            <person name="Wu L."/>
            <person name="Ma J."/>
        </authorList>
    </citation>
    <scope>NUCLEOTIDE SEQUENCE [LARGE SCALE GENOMIC DNA]</scope>
    <source>
        <strain evidence="3">KCTC 32255</strain>
    </source>
</reference>
<dbReference type="GO" id="GO:0061542">
    <property type="term" value="F:3-demethylubiquinol 3-O-methyltransferase activity"/>
    <property type="evidence" value="ECO:0007669"/>
    <property type="project" value="UniProtKB-EC"/>
</dbReference>
<keyword evidence="3" id="KW-1185">Reference proteome</keyword>
<keyword evidence="2" id="KW-0489">Methyltransferase</keyword>
<dbReference type="Pfam" id="PF13649">
    <property type="entry name" value="Methyltransf_25"/>
    <property type="match status" value="1"/>
</dbReference>
<keyword evidence="2" id="KW-0808">Transferase</keyword>
<evidence type="ECO:0000259" key="1">
    <source>
        <dbReference type="Pfam" id="PF13649"/>
    </source>
</evidence>
<dbReference type="GO" id="GO:0032259">
    <property type="term" value="P:methylation"/>
    <property type="evidence" value="ECO:0007669"/>
    <property type="project" value="UniProtKB-KW"/>
</dbReference>
<sequence>MNLRCEAIIAANTDVLAGARVLDIASHDGRWSFAALHAGAAHVVGIEARKELVDNANETFARYDVDPTRYRFIRGDVFEKLTTEHLDVDVVMCLGFLYHTLRWPELFTLIRALRPRHLIIDTNVNRRRTDRPIVRLGRDDTARQHLAAADAYSWEGAALVGLPNQAAVRYMLETYGFEVESIFDWERLLNSRPGVDELRDYREGKRITLRGRPRQAAN</sequence>
<dbReference type="Proteomes" id="UP001596337">
    <property type="component" value="Unassembled WGS sequence"/>
</dbReference>
<dbReference type="RefSeq" id="WP_345389513.1">
    <property type="nucleotide sequence ID" value="NZ_BAABLA010000002.1"/>
</dbReference>
<gene>
    <name evidence="2" type="ORF">ACFQGD_24105</name>
</gene>
<proteinExistence type="predicted"/>
<feature type="domain" description="Methyltransferase" evidence="1">
    <location>
        <begin position="21"/>
        <end position="112"/>
    </location>
</feature>
<dbReference type="EC" id="2.1.1.222" evidence="2"/>
<evidence type="ECO:0000313" key="3">
    <source>
        <dbReference type="Proteomes" id="UP001596337"/>
    </source>
</evidence>
<dbReference type="InterPro" id="IPR041698">
    <property type="entry name" value="Methyltransf_25"/>
</dbReference>
<dbReference type="GO" id="GO:0102208">
    <property type="term" value="F:2-polyprenyl-6-hydroxyphenol methylase activity"/>
    <property type="evidence" value="ECO:0007669"/>
    <property type="project" value="UniProtKB-EC"/>
</dbReference>
<dbReference type="EMBL" id="JBHSXX010000001">
    <property type="protein sequence ID" value="MFC6870225.1"/>
    <property type="molecule type" value="Genomic_DNA"/>
</dbReference>
<dbReference type="CDD" id="cd02440">
    <property type="entry name" value="AdoMet_MTases"/>
    <property type="match status" value="1"/>
</dbReference>
<dbReference type="InterPro" id="IPR029063">
    <property type="entry name" value="SAM-dependent_MTases_sf"/>
</dbReference>
<comment type="caution">
    <text evidence="2">The sequence shown here is derived from an EMBL/GenBank/DDBJ whole genome shotgun (WGS) entry which is preliminary data.</text>
</comment>
<name>A0ABW2C7E7_9PSEU</name>
<organism evidence="2 3">
    <name type="scientific">Haloechinothrix salitolerans</name>
    <dbReference type="NCBI Taxonomy" id="926830"/>
    <lineage>
        <taxon>Bacteria</taxon>
        <taxon>Bacillati</taxon>
        <taxon>Actinomycetota</taxon>
        <taxon>Actinomycetes</taxon>
        <taxon>Pseudonocardiales</taxon>
        <taxon>Pseudonocardiaceae</taxon>
        <taxon>Haloechinothrix</taxon>
    </lineage>
</organism>
<accession>A0ABW2C7E7</accession>
<dbReference type="SUPFAM" id="SSF53335">
    <property type="entry name" value="S-adenosyl-L-methionine-dependent methyltransferases"/>
    <property type="match status" value="1"/>
</dbReference>
<dbReference type="Gene3D" id="3.40.50.150">
    <property type="entry name" value="Vaccinia Virus protein VP39"/>
    <property type="match status" value="1"/>
</dbReference>
<evidence type="ECO:0000313" key="2">
    <source>
        <dbReference type="EMBL" id="MFC6870225.1"/>
    </source>
</evidence>
<protein>
    <submittedName>
        <fullName evidence="2">Class I SAM-dependent methyltransferase</fullName>
        <ecNumber evidence="2">2.1.1.222</ecNumber>
        <ecNumber evidence="2">2.1.1.64</ecNumber>
    </submittedName>
</protein>
<dbReference type="EC" id="2.1.1.64" evidence="2"/>